<keyword evidence="1" id="KW-1133">Transmembrane helix</keyword>
<feature type="non-terminal residue" evidence="2">
    <location>
        <position position="42"/>
    </location>
</feature>
<name>X1QLP0_9ZZZZ</name>
<gene>
    <name evidence="2" type="ORF">S12H4_11300</name>
</gene>
<dbReference type="AlphaFoldDB" id="X1QLP0"/>
<reference evidence="2" key="1">
    <citation type="journal article" date="2014" name="Front. Microbiol.">
        <title>High frequency of phylogenetically diverse reductive dehalogenase-homologous genes in deep subseafloor sedimentary metagenomes.</title>
        <authorList>
            <person name="Kawai M."/>
            <person name="Futagami T."/>
            <person name="Toyoda A."/>
            <person name="Takaki Y."/>
            <person name="Nishi S."/>
            <person name="Hori S."/>
            <person name="Arai W."/>
            <person name="Tsubouchi T."/>
            <person name="Morono Y."/>
            <person name="Uchiyama I."/>
            <person name="Ito T."/>
            <person name="Fujiyama A."/>
            <person name="Inagaki F."/>
            <person name="Takami H."/>
        </authorList>
    </citation>
    <scope>NUCLEOTIDE SEQUENCE</scope>
    <source>
        <strain evidence="2">Expedition CK06-06</strain>
    </source>
</reference>
<evidence type="ECO:0000313" key="2">
    <source>
        <dbReference type="EMBL" id="GAI69417.1"/>
    </source>
</evidence>
<keyword evidence="1" id="KW-0812">Transmembrane</keyword>
<proteinExistence type="predicted"/>
<evidence type="ECO:0000256" key="1">
    <source>
        <dbReference type="SAM" id="Phobius"/>
    </source>
</evidence>
<organism evidence="2">
    <name type="scientific">marine sediment metagenome</name>
    <dbReference type="NCBI Taxonomy" id="412755"/>
    <lineage>
        <taxon>unclassified sequences</taxon>
        <taxon>metagenomes</taxon>
        <taxon>ecological metagenomes</taxon>
    </lineage>
</organism>
<sequence>MGPCKMGPGTILKYWGLAPFLLLGPGTIFNVPIFKNQPGTEP</sequence>
<accession>X1QLP0</accession>
<comment type="caution">
    <text evidence="2">The sequence shown here is derived from an EMBL/GenBank/DDBJ whole genome shotgun (WGS) entry which is preliminary data.</text>
</comment>
<dbReference type="EMBL" id="BARW01005040">
    <property type="protein sequence ID" value="GAI69417.1"/>
    <property type="molecule type" value="Genomic_DNA"/>
</dbReference>
<keyword evidence="1" id="KW-0472">Membrane</keyword>
<protein>
    <submittedName>
        <fullName evidence="2">Uncharacterized protein</fullName>
    </submittedName>
</protein>
<feature type="transmembrane region" description="Helical" evidence="1">
    <location>
        <begin position="12"/>
        <end position="34"/>
    </location>
</feature>